<evidence type="ECO:0000256" key="1">
    <source>
        <dbReference type="SAM" id="Coils"/>
    </source>
</evidence>
<accession>A0A699LDH5</accession>
<evidence type="ECO:0008006" key="4">
    <source>
        <dbReference type="Google" id="ProtNLM"/>
    </source>
</evidence>
<proteinExistence type="predicted"/>
<name>A0A699LDH5_TANCI</name>
<comment type="caution">
    <text evidence="3">The sequence shown here is derived from an EMBL/GenBank/DDBJ whole genome shotgun (WGS) entry which is preliminary data.</text>
</comment>
<reference evidence="3" key="1">
    <citation type="journal article" date="2019" name="Sci. Rep.">
        <title>Draft genome of Tanacetum cinerariifolium, the natural source of mosquito coil.</title>
        <authorList>
            <person name="Yamashiro T."/>
            <person name="Shiraishi A."/>
            <person name="Satake H."/>
            <person name="Nakayama K."/>
        </authorList>
    </citation>
    <scope>NUCLEOTIDE SEQUENCE</scope>
</reference>
<dbReference type="AlphaFoldDB" id="A0A699LDH5"/>
<feature type="region of interest" description="Disordered" evidence="2">
    <location>
        <begin position="399"/>
        <end position="419"/>
    </location>
</feature>
<evidence type="ECO:0000313" key="3">
    <source>
        <dbReference type="EMBL" id="GFB28884.1"/>
    </source>
</evidence>
<gene>
    <name evidence="3" type="ORF">Tci_700855</name>
</gene>
<feature type="compositionally biased region" description="Basic residues" evidence="2">
    <location>
        <begin position="408"/>
        <end position="419"/>
    </location>
</feature>
<protein>
    <recommendedName>
        <fullName evidence="4">Integrase, catalytic region, zinc finger, CCHC-type, peptidase aspartic, catalytic</fullName>
    </recommendedName>
</protein>
<feature type="non-terminal residue" evidence="3">
    <location>
        <position position="1"/>
    </location>
</feature>
<evidence type="ECO:0000256" key="2">
    <source>
        <dbReference type="SAM" id="MobiDB-lite"/>
    </source>
</evidence>
<organism evidence="3">
    <name type="scientific">Tanacetum cinerariifolium</name>
    <name type="common">Dalmatian daisy</name>
    <name type="synonym">Chrysanthemum cinerariifolium</name>
    <dbReference type="NCBI Taxonomy" id="118510"/>
    <lineage>
        <taxon>Eukaryota</taxon>
        <taxon>Viridiplantae</taxon>
        <taxon>Streptophyta</taxon>
        <taxon>Embryophyta</taxon>
        <taxon>Tracheophyta</taxon>
        <taxon>Spermatophyta</taxon>
        <taxon>Magnoliopsida</taxon>
        <taxon>eudicotyledons</taxon>
        <taxon>Gunneridae</taxon>
        <taxon>Pentapetalae</taxon>
        <taxon>asterids</taxon>
        <taxon>campanulids</taxon>
        <taxon>Asterales</taxon>
        <taxon>Asteraceae</taxon>
        <taxon>Asteroideae</taxon>
        <taxon>Anthemideae</taxon>
        <taxon>Anthemidinae</taxon>
        <taxon>Tanacetum</taxon>
    </lineage>
</organism>
<dbReference type="EMBL" id="BKCJ010593985">
    <property type="protein sequence ID" value="GFB28884.1"/>
    <property type="molecule type" value="Genomic_DNA"/>
</dbReference>
<keyword evidence="1" id="KW-0175">Coiled coil</keyword>
<sequence>TAITEGTWGFEHTKACFRDDIIPFVKVLKELFNSFDQFLIDELSEVQNVFKQMELAVEQNYEEKHKFQNKMENVLQENDRLLTQALSVDIVNIVVHDNMKSACLNVDVCECCVTIKSKLKKDFIKKDCYETFFQKYNTLKKHCISLEVNNQLKKEISQINTLFSPESAPTFAELFEINNLKAQAQANDTVILKSREKLHSLNDDVNERKVKREVEEIKTLNIKLDHKSLGKSLGDYSSQRNYKQSQRQKVVTESISLNPIDPELLKIDVAPLAPKLRKNRTAHTDYIRHTQEEAATLREIVESERLLNPLNTSLDYACKYTRRIQELLIILQQTCHCLTDLGTKLVAVTSKNKTKHIRFTEQITKSGKTTVTTPPSANVDSNTHVLSSTGVTLVSCASGSMSQDNTKKNRIRRTQRKAKKNKLKDHLKTFSSSLNKKSIVDTQATSSVTNFVSNVNSDLKCASCNGCLFFDNHDTCVVAYINYVNASIKSKPVKTSVKRKIW</sequence>
<feature type="coiled-coil region" evidence="1">
    <location>
        <begin position="57"/>
        <end position="84"/>
    </location>
</feature>